<comment type="similarity">
    <text evidence="2">Belongs to the NGG1 family.</text>
</comment>
<keyword evidence="5" id="KW-0539">Nucleus</keyword>
<feature type="region of interest" description="Disordered" evidence="6">
    <location>
        <begin position="641"/>
        <end position="698"/>
    </location>
</feature>
<accession>A0ABR4NER9</accession>
<comment type="caution">
    <text evidence="7">The sequence shown here is derived from an EMBL/GenBank/DDBJ whole genome shotgun (WGS) entry which is preliminary data.</text>
</comment>
<keyword evidence="8" id="KW-1185">Reference proteome</keyword>
<protein>
    <submittedName>
        <fullName evidence="7">Transcriptional regulator</fullName>
    </submittedName>
</protein>
<name>A0ABR4NER9_9FUNG</name>
<feature type="region of interest" description="Disordered" evidence="6">
    <location>
        <begin position="218"/>
        <end position="260"/>
    </location>
</feature>
<feature type="compositionally biased region" description="Low complexity" evidence="6">
    <location>
        <begin position="685"/>
        <end position="698"/>
    </location>
</feature>
<feature type="compositionally biased region" description="Low complexity" evidence="6">
    <location>
        <begin position="154"/>
        <end position="166"/>
    </location>
</feature>
<evidence type="ECO:0000256" key="4">
    <source>
        <dbReference type="ARBA" id="ARBA00023163"/>
    </source>
</evidence>
<feature type="compositionally biased region" description="Basic residues" evidence="6">
    <location>
        <begin position="241"/>
        <end position="256"/>
    </location>
</feature>
<evidence type="ECO:0000256" key="5">
    <source>
        <dbReference type="ARBA" id="ARBA00023242"/>
    </source>
</evidence>
<sequence length="698" mass="72112">MAPSSKIMELPQLALAPFEIPSNSGVPLVYTQYVDMAAITAATAELSPSLPMPPMSFSDAGMPAMPPSADLAALQAELTRLSALAGSRLRELRSNQNRLDEWLNKHDPQGTVRRELDKDKAEKKSRTIKLKMNGAGAGGAGSAAAGGAAGGAAVGPARGPAAAAGGQPKAASSVAAALFSGSAGDVAVKLEELAKAGGENGSIKLAITQGGIIKITPSASGAGDAAGSPAPSSTKLDRDRKSKGHGSQKERTKRRGGSSAAASIAAAAAAALAQDDASTTRGTPEPEARLNLDGDFSMAKAPPNQIPIAQFWSFFEQYYRNMTEDDLRGLLTQGDMITPMLLPPLGRHYTQQWHEEDQRLQTMYEEGATNPSQIINREYIEHEDVVFEGDIIMGTLSERLMGALVQEGVVPDLKGSSTADDDDNDASIMISLKNGGFGGGLGLGGGGSFAAGASGVGGGTAAGGVGGGAGGNAGAGDSSKSGSGAAAVLGKPRTRADMSMFEERLRLELAHIGLIDIADDDPMNGHDDEILAELKRRQDELRELSALNMRRKRHVHEIAEKHMGWQEYNCLLDEINKSLEQSFIKRFKSSKSKKGKRAVKEHRPVSESLVSAMESRKRMIREVGDVFFPAEQFSVPTESVFASLDGDGGEPAEGAGGDAAAADRGAVCGAGSEAGAGGSAGVGAVGARPAGVGAIKSE</sequence>
<evidence type="ECO:0000256" key="6">
    <source>
        <dbReference type="SAM" id="MobiDB-lite"/>
    </source>
</evidence>
<organism evidence="7 8">
    <name type="scientific">Polyrhizophydium stewartii</name>
    <dbReference type="NCBI Taxonomy" id="2732419"/>
    <lineage>
        <taxon>Eukaryota</taxon>
        <taxon>Fungi</taxon>
        <taxon>Fungi incertae sedis</taxon>
        <taxon>Chytridiomycota</taxon>
        <taxon>Chytridiomycota incertae sedis</taxon>
        <taxon>Chytridiomycetes</taxon>
        <taxon>Rhizophydiales</taxon>
        <taxon>Rhizophydiales incertae sedis</taxon>
        <taxon>Polyrhizophydium</taxon>
    </lineage>
</organism>
<feature type="compositionally biased region" description="Basic and acidic residues" evidence="6">
    <location>
        <begin position="101"/>
        <end position="125"/>
    </location>
</feature>
<keyword evidence="3" id="KW-0805">Transcription regulation</keyword>
<feature type="region of interest" description="Disordered" evidence="6">
    <location>
        <begin position="274"/>
        <end position="296"/>
    </location>
</feature>
<dbReference type="Proteomes" id="UP001527925">
    <property type="component" value="Unassembled WGS sequence"/>
</dbReference>
<reference evidence="7 8" key="1">
    <citation type="submission" date="2023-09" db="EMBL/GenBank/DDBJ databases">
        <title>Pangenome analysis of Batrachochytrium dendrobatidis and related Chytrids.</title>
        <authorList>
            <person name="Yacoub M.N."/>
            <person name="Stajich J.E."/>
            <person name="James T.Y."/>
        </authorList>
    </citation>
    <scope>NUCLEOTIDE SEQUENCE [LARGE SCALE GENOMIC DNA]</scope>
    <source>
        <strain evidence="7 8">JEL0888</strain>
    </source>
</reference>
<dbReference type="PANTHER" id="PTHR13556:SF2">
    <property type="entry name" value="TRANSCRIPTIONAL ADAPTER 3"/>
    <property type="match status" value="1"/>
</dbReference>
<keyword evidence="4" id="KW-0804">Transcription</keyword>
<evidence type="ECO:0000313" key="8">
    <source>
        <dbReference type="Proteomes" id="UP001527925"/>
    </source>
</evidence>
<dbReference type="Pfam" id="PF10198">
    <property type="entry name" value="Ada3"/>
    <property type="match status" value="1"/>
</dbReference>
<dbReference type="InterPro" id="IPR019340">
    <property type="entry name" value="Histone_AcTrfase_su3"/>
</dbReference>
<proteinExistence type="inferred from homology"/>
<evidence type="ECO:0000256" key="2">
    <source>
        <dbReference type="ARBA" id="ARBA00005330"/>
    </source>
</evidence>
<dbReference type="PANTHER" id="PTHR13556">
    <property type="entry name" value="TRANSCRIPTIONAL ADAPTER 3-RELATED"/>
    <property type="match status" value="1"/>
</dbReference>
<evidence type="ECO:0000256" key="3">
    <source>
        <dbReference type="ARBA" id="ARBA00023015"/>
    </source>
</evidence>
<feature type="region of interest" description="Disordered" evidence="6">
    <location>
        <begin position="101"/>
        <end position="166"/>
    </location>
</feature>
<dbReference type="EMBL" id="JADGIZ020000008">
    <property type="protein sequence ID" value="KAL2918028.1"/>
    <property type="molecule type" value="Genomic_DNA"/>
</dbReference>
<evidence type="ECO:0000256" key="1">
    <source>
        <dbReference type="ARBA" id="ARBA00004123"/>
    </source>
</evidence>
<comment type="subcellular location">
    <subcellularLocation>
        <location evidence="1">Nucleus</location>
    </subcellularLocation>
</comment>
<evidence type="ECO:0000313" key="7">
    <source>
        <dbReference type="EMBL" id="KAL2918028.1"/>
    </source>
</evidence>
<feature type="compositionally biased region" description="Low complexity" evidence="6">
    <location>
        <begin position="218"/>
        <end position="233"/>
    </location>
</feature>
<gene>
    <name evidence="7" type="primary">NGG1</name>
    <name evidence="7" type="ORF">HK105_202442</name>
</gene>
<feature type="compositionally biased region" description="Low complexity" evidence="6">
    <location>
        <begin position="658"/>
        <end position="671"/>
    </location>
</feature>
<feature type="compositionally biased region" description="Gly residues" evidence="6">
    <location>
        <begin position="672"/>
        <end position="684"/>
    </location>
</feature>